<evidence type="ECO:0000256" key="6">
    <source>
        <dbReference type="ARBA" id="ARBA00022833"/>
    </source>
</evidence>
<dbReference type="AlphaFoldDB" id="A0A0B0HAI8"/>
<evidence type="ECO:0000313" key="9">
    <source>
        <dbReference type="EMBL" id="KHF26110.1"/>
    </source>
</evidence>
<feature type="binding site" evidence="7">
    <location>
        <position position="131"/>
    </location>
    <ligand>
        <name>Zn(2+)</name>
        <dbReference type="ChEBI" id="CHEBI:29105"/>
        <label>1</label>
    </ligand>
</feature>
<evidence type="ECO:0000256" key="4">
    <source>
        <dbReference type="ARBA" id="ARBA00022723"/>
    </source>
</evidence>
<dbReference type="eggNOG" id="COG0491">
    <property type="taxonomic scope" value="Bacteria"/>
</dbReference>
<dbReference type="SUPFAM" id="SSF56281">
    <property type="entry name" value="Metallo-hydrolase/oxidoreductase"/>
    <property type="match status" value="1"/>
</dbReference>
<comment type="function">
    <text evidence="7">Thiolesterase that catalyzes the hydrolysis of S-D-lactoyl-glutathione to form glutathione and D-lactic acid.</text>
</comment>
<evidence type="ECO:0000256" key="7">
    <source>
        <dbReference type="HAMAP-Rule" id="MF_01374"/>
    </source>
</evidence>
<dbReference type="NCBIfam" id="TIGR03413">
    <property type="entry name" value="GSH_gloB"/>
    <property type="match status" value="1"/>
</dbReference>
<feature type="binding site" evidence="7">
    <location>
        <position position="131"/>
    </location>
    <ligand>
        <name>Zn(2+)</name>
        <dbReference type="ChEBI" id="CHEBI:29105"/>
        <label>2</label>
    </ligand>
</feature>
<dbReference type="PANTHER" id="PTHR43705">
    <property type="entry name" value="HYDROXYACYLGLUTATHIONE HYDROLASE"/>
    <property type="match status" value="1"/>
</dbReference>
<dbReference type="STRING" id="2340.JV46_14620"/>
<keyword evidence="4 7" id="KW-0479">Metal-binding</keyword>
<dbReference type="InterPro" id="IPR050110">
    <property type="entry name" value="Glyoxalase_II_hydrolase"/>
</dbReference>
<feature type="binding site" evidence="7">
    <location>
        <position position="169"/>
    </location>
    <ligand>
        <name>Zn(2+)</name>
        <dbReference type="ChEBI" id="CHEBI:29105"/>
        <label>2</label>
    </ligand>
</feature>
<feature type="binding site" evidence="7">
    <location>
        <position position="114"/>
    </location>
    <ligand>
        <name>Zn(2+)</name>
        <dbReference type="ChEBI" id="CHEBI:29105"/>
        <label>1</label>
    </ligand>
</feature>
<feature type="binding site" evidence="7">
    <location>
        <position position="59"/>
    </location>
    <ligand>
        <name>Zn(2+)</name>
        <dbReference type="ChEBI" id="CHEBI:29105"/>
        <label>2</label>
    </ligand>
</feature>
<dbReference type="InterPro" id="IPR017782">
    <property type="entry name" value="Hydroxyacylglutathione_Hdrlase"/>
</dbReference>
<feature type="binding site" evidence="7">
    <location>
        <position position="55"/>
    </location>
    <ligand>
        <name>Zn(2+)</name>
        <dbReference type="ChEBI" id="CHEBI:29105"/>
        <label>1</label>
    </ligand>
</feature>
<dbReference type="HAMAP" id="MF_01374">
    <property type="entry name" value="Glyoxalase_2"/>
    <property type="match status" value="1"/>
</dbReference>
<dbReference type="Proteomes" id="UP000030856">
    <property type="component" value="Unassembled WGS sequence"/>
</dbReference>
<evidence type="ECO:0000259" key="8">
    <source>
        <dbReference type="SMART" id="SM00849"/>
    </source>
</evidence>
<dbReference type="GO" id="GO:0004416">
    <property type="term" value="F:hydroxyacylglutathione hydrolase activity"/>
    <property type="evidence" value="ECO:0007669"/>
    <property type="project" value="UniProtKB-UniRule"/>
</dbReference>
<dbReference type="EC" id="3.1.2.6" evidence="7"/>
<dbReference type="InterPro" id="IPR032282">
    <property type="entry name" value="HAGH_C"/>
</dbReference>
<evidence type="ECO:0000256" key="2">
    <source>
        <dbReference type="ARBA" id="ARBA00004963"/>
    </source>
</evidence>
<dbReference type="UniPathway" id="UPA00619">
    <property type="reaction ID" value="UER00676"/>
</dbReference>
<dbReference type="Gene3D" id="3.60.15.10">
    <property type="entry name" value="Ribonuclease Z/Hydroxyacylglutathione hydrolase-like"/>
    <property type="match status" value="1"/>
</dbReference>
<comment type="similarity">
    <text evidence="3 7">Belongs to the metallo-beta-lactamase superfamily. Glyoxalase II family.</text>
</comment>
<dbReference type="CDD" id="cd07723">
    <property type="entry name" value="hydroxyacylglutathione_hydrolase_MBL-fold"/>
    <property type="match status" value="1"/>
</dbReference>
<dbReference type="Pfam" id="PF16123">
    <property type="entry name" value="HAGH_C"/>
    <property type="match status" value="1"/>
</dbReference>
<feature type="domain" description="Metallo-beta-lactamase" evidence="8">
    <location>
        <begin position="12"/>
        <end position="169"/>
    </location>
</feature>
<dbReference type="InterPro" id="IPR036866">
    <property type="entry name" value="RibonucZ/Hydroxyglut_hydro"/>
</dbReference>
<dbReference type="InterPro" id="IPR001279">
    <property type="entry name" value="Metallo-B-lactamas"/>
</dbReference>
<comment type="catalytic activity">
    <reaction evidence="1 7">
        <text>an S-(2-hydroxyacyl)glutathione + H2O = a 2-hydroxy carboxylate + glutathione + H(+)</text>
        <dbReference type="Rhea" id="RHEA:21864"/>
        <dbReference type="ChEBI" id="CHEBI:15377"/>
        <dbReference type="ChEBI" id="CHEBI:15378"/>
        <dbReference type="ChEBI" id="CHEBI:57925"/>
        <dbReference type="ChEBI" id="CHEBI:58896"/>
        <dbReference type="ChEBI" id="CHEBI:71261"/>
        <dbReference type="EC" id="3.1.2.6"/>
    </reaction>
</comment>
<keyword evidence="10" id="KW-1185">Reference proteome</keyword>
<evidence type="ECO:0000256" key="1">
    <source>
        <dbReference type="ARBA" id="ARBA00001623"/>
    </source>
</evidence>
<sequence>MIDVFPIPAFDDNYIWCLTGGDGGSAGVVDPGDADPVLEYLSENGLVLSAILVTHKHGDHVGGVRELLEAFPGIPVFGPRNEPISSLTERVGAGDKVELPEIGAQFEVMDVPGHTEGHVAYFGHGMLFCGDTLFAAGCGRVFSGTHERLHHSLMAIASLPGDTLVYCAHEYTLANLGFAKWVEPDSEVLAERIHNDSERRKAGKPTVPSLLSLEKETNPFLRTAEAHVIAAAEKYAGRSLSGGTEVFTAVRTWKDREYD</sequence>
<comment type="subunit">
    <text evidence="7">Monomer.</text>
</comment>
<comment type="pathway">
    <text evidence="2 7">Secondary metabolite metabolism; methylglyoxal degradation; (R)-lactate from methylglyoxal: step 2/2.</text>
</comment>
<name>A0A0B0HAI8_SOVGS</name>
<proteinExistence type="inferred from homology"/>
<dbReference type="OrthoDB" id="9802248at2"/>
<evidence type="ECO:0000256" key="3">
    <source>
        <dbReference type="ARBA" id="ARBA00006759"/>
    </source>
</evidence>
<feature type="binding site" evidence="7">
    <location>
        <position position="57"/>
    </location>
    <ligand>
        <name>Zn(2+)</name>
        <dbReference type="ChEBI" id="CHEBI:29105"/>
        <label>1</label>
    </ligand>
</feature>
<accession>A0A0B0HAI8</accession>
<organism evidence="9 10">
    <name type="scientific">Solemya velum gill symbiont</name>
    <dbReference type="NCBI Taxonomy" id="2340"/>
    <lineage>
        <taxon>Bacteria</taxon>
        <taxon>Pseudomonadati</taxon>
        <taxon>Pseudomonadota</taxon>
        <taxon>Gammaproteobacteria</taxon>
        <taxon>sulfur-oxidizing symbionts</taxon>
    </lineage>
</organism>
<dbReference type="PIRSF" id="PIRSF005457">
    <property type="entry name" value="Glx"/>
    <property type="match status" value="1"/>
</dbReference>
<evidence type="ECO:0000313" key="10">
    <source>
        <dbReference type="Proteomes" id="UP000030856"/>
    </source>
</evidence>
<gene>
    <name evidence="7" type="primary">gloB</name>
    <name evidence="9" type="ORF">JV46_14620</name>
</gene>
<dbReference type="PATRIC" id="fig|2340.3.peg.621"/>
<evidence type="ECO:0000256" key="5">
    <source>
        <dbReference type="ARBA" id="ARBA00022801"/>
    </source>
</evidence>
<dbReference type="EMBL" id="JRAA01000001">
    <property type="protein sequence ID" value="KHF26110.1"/>
    <property type="molecule type" value="Genomic_DNA"/>
</dbReference>
<dbReference type="SMART" id="SM00849">
    <property type="entry name" value="Lactamase_B"/>
    <property type="match status" value="1"/>
</dbReference>
<dbReference type="InterPro" id="IPR035680">
    <property type="entry name" value="Clx_II_MBL"/>
</dbReference>
<comment type="cofactor">
    <cofactor evidence="7">
        <name>Zn(2+)</name>
        <dbReference type="ChEBI" id="CHEBI:29105"/>
    </cofactor>
    <text evidence="7">Binds 2 Zn(2+) ions per subunit.</text>
</comment>
<keyword evidence="5 7" id="KW-0378">Hydrolase</keyword>
<dbReference type="GO" id="GO:0046872">
    <property type="term" value="F:metal ion binding"/>
    <property type="evidence" value="ECO:0007669"/>
    <property type="project" value="UniProtKB-KW"/>
</dbReference>
<dbReference type="RefSeq" id="WP_043115840.1">
    <property type="nucleotide sequence ID" value="NZ_JRAA01000001.1"/>
</dbReference>
<dbReference type="Pfam" id="PF00753">
    <property type="entry name" value="Lactamase_B"/>
    <property type="match status" value="1"/>
</dbReference>
<dbReference type="PANTHER" id="PTHR43705:SF1">
    <property type="entry name" value="HYDROXYACYLGLUTATHIONE HYDROLASE GLOB"/>
    <property type="match status" value="1"/>
</dbReference>
<feature type="binding site" evidence="7">
    <location>
        <position position="60"/>
    </location>
    <ligand>
        <name>Zn(2+)</name>
        <dbReference type="ChEBI" id="CHEBI:29105"/>
        <label>2</label>
    </ligand>
</feature>
<reference evidence="9 10" key="1">
    <citation type="journal article" date="2014" name="BMC Genomics">
        <title>The genome of the intracellular bacterium of the coastal bivalve, Solemya velum: a blueprint for thriving in and out of symbiosis.</title>
        <authorList>
            <person name="Dmytrenko O."/>
            <person name="Russell S.L."/>
            <person name="Loo W.T."/>
            <person name="Fontanez K.M."/>
            <person name="Liao L."/>
            <person name="Roeselers G."/>
            <person name="Sharma R."/>
            <person name="Stewart F.J."/>
            <person name="Newton I.L."/>
            <person name="Woyke T."/>
            <person name="Wu D."/>
            <person name="Lang J.M."/>
            <person name="Eisen J.A."/>
            <person name="Cavanaugh C.M."/>
        </authorList>
    </citation>
    <scope>NUCLEOTIDE SEQUENCE [LARGE SCALE GENOMIC DNA]</scope>
    <source>
        <strain evidence="9 10">WH</strain>
    </source>
</reference>
<keyword evidence="6 7" id="KW-0862">Zinc</keyword>
<dbReference type="GeneID" id="86991042"/>
<dbReference type="GO" id="GO:0019243">
    <property type="term" value="P:methylglyoxal catabolic process to D-lactate via S-lactoyl-glutathione"/>
    <property type="evidence" value="ECO:0007669"/>
    <property type="project" value="UniProtKB-UniRule"/>
</dbReference>
<comment type="caution">
    <text evidence="9">The sequence shown here is derived from an EMBL/GenBank/DDBJ whole genome shotgun (WGS) entry which is preliminary data.</text>
</comment>
<protein>
    <recommendedName>
        <fullName evidence="7">Hydroxyacylglutathione hydrolase</fullName>
        <ecNumber evidence="7">3.1.2.6</ecNumber>
    </recommendedName>
    <alternativeName>
        <fullName evidence="7">Glyoxalase II</fullName>
        <shortName evidence="7">Glx II</shortName>
    </alternativeName>
</protein>